<organism evidence="3 4">
    <name type="scientific">Ereboglobus luteus</name>
    <dbReference type="NCBI Taxonomy" id="1796921"/>
    <lineage>
        <taxon>Bacteria</taxon>
        <taxon>Pseudomonadati</taxon>
        <taxon>Verrucomicrobiota</taxon>
        <taxon>Opitutia</taxon>
        <taxon>Opitutales</taxon>
        <taxon>Opitutaceae</taxon>
        <taxon>Ereboglobus</taxon>
    </lineage>
</organism>
<sequence>MTKKSFLLPFSLALALMFSAALNAADRVDQLRAKLFSRDIPDVLVVAHRGDWRYAPENSMQGIERSISLGVDVVEVDLQRTKDGVLILMHDSTLERTTSYKGKGGDKGKVSEKTLAEIKKLTLKNGCGIRTPHKVPTLEELLVATKGRVLINLDKADRYFDEVFALLKKTGTTRQIIMKGSKPNDEVKKLYGAYLDEVIYMPIVNLDKEGAEQIIRDFRAGINPVAYELLYKHDTNPLPKQLARELKGNALIWYNTLWANMAGGHEDECAITQGPDAAYGFLIDNLGTRIIQTDRSELLLNYLKKRRLHD</sequence>
<accession>A0A2U8E7M3</accession>
<evidence type="ECO:0000256" key="1">
    <source>
        <dbReference type="SAM" id="SignalP"/>
    </source>
</evidence>
<keyword evidence="4" id="KW-1185">Reference proteome</keyword>
<evidence type="ECO:0000259" key="2">
    <source>
        <dbReference type="PROSITE" id="PS51704"/>
    </source>
</evidence>
<dbReference type="AlphaFoldDB" id="A0A2U8E7M3"/>
<dbReference type="CDD" id="cd08566">
    <property type="entry name" value="GDPD_AtGDE_like"/>
    <property type="match status" value="1"/>
</dbReference>
<dbReference type="InterPro" id="IPR032160">
    <property type="entry name" value="DUF4996"/>
</dbReference>
<keyword evidence="1" id="KW-0732">Signal</keyword>
<dbReference type="InterPro" id="IPR017946">
    <property type="entry name" value="PLC-like_Pdiesterase_TIM-brl"/>
</dbReference>
<feature type="domain" description="GP-PDE" evidence="2">
    <location>
        <begin position="43"/>
        <end position="303"/>
    </location>
</feature>
<dbReference type="Gene3D" id="3.20.20.190">
    <property type="entry name" value="Phosphatidylinositol (PI) phosphodiesterase"/>
    <property type="match status" value="1"/>
</dbReference>
<dbReference type="InterPro" id="IPR030395">
    <property type="entry name" value="GP_PDE_dom"/>
</dbReference>
<feature type="chain" id="PRO_5016090579" evidence="1">
    <location>
        <begin position="25"/>
        <end position="310"/>
    </location>
</feature>
<dbReference type="PROSITE" id="PS51704">
    <property type="entry name" value="GP_PDE"/>
    <property type="match status" value="1"/>
</dbReference>
<reference evidence="3 4" key="1">
    <citation type="journal article" date="2018" name="Syst. Appl. Microbiol.">
        <title>Ereboglobus luteus gen. nov. sp. nov. from cockroach guts, and new insights into the oxygen relationship of the genera Opitutus and Didymococcus (Verrucomicrobia: Opitutaceae).</title>
        <authorList>
            <person name="Tegtmeier D."/>
            <person name="Belitz A."/>
            <person name="Radek R."/>
            <person name="Heimerl T."/>
            <person name="Brune A."/>
        </authorList>
    </citation>
    <scope>NUCLEOTIDE SEQUENCE [LARGE SCALE GENOMIC DNA]</scope>
    <source>
        <strain evidence="3 4">Ho45</strain>
    </source>
</reference>
<feature type="signal peptide" evidence="1">
    <location>
        <begin position="1"/>
        <end position="24"/>
    </location>
</feature>
<dbReference type="GO" id="GO:0006644">
    <property type="term" value="P:phospholipid metabolic process"/>
    <property type="evidence" value="ECO:0007669"/>
    <property type="project" value="TreeGrafter"/>
</dbReference>
<dbReference type="GO" id="GO:0008889">
    <property type="term" value="F:glycerophosphodiester phosphodiesterase activity"/>
    <property type="evidence" value="ECO:0007669"/>
    <property type="project" value="TreeGrafter"/>
</dbReference>
<dbReference type="PANTHER" id="PTHR46320:SF1">
    <property type="entry name" value="GLYCEROPHOSPHODIESTER PHOSPHODIESTERASE 1"/>
    <property type="match status" value="1"/>
</dbReference>
<dbReference type="PANTHER" id="PTHR46320">
    <property type="entry name" value="GLYCEROPHOSPHODIESTER PHOSPHODIESTERASE 1"/>
    <property type="match status" value="1"/>
</dbReference>
<dbReference type="GO" id="GO:0005886">
    <property type="term" value="C:plasma membrane"/>
    <property type="evidence" value="ECO:0007669"/>
    <property type="project" value="TreeGrafter"/>
</dbReference>
<dbReference type="SUPFAM" id="SSF51695">
    <property type="entry name" value="PLC-like phosphodiesterases"/>
    <property type="match status" value="1"/>
</dbReference>
<dbReference type="Pfam" id="PF16387">
    <property type="entry name" value="DUF4996"/>
    <property type="match status" value="1"/>
</dbReference>
<dbReference type="Proteomes" id="UP000244896">
    <property type="component" value="Chromosome"/>
</dbReference>
<protein>
    <submittedName>
        <fullName evidence="3">Glycerophosphodiester phosphodiesterase</fullName>
    </submittedName>
</protein>
<name>A0A2U8E7M3_9BACT</name>
<dbReference type="GO" id="GO:0070291">
    <property type="term" value="P:N-acylethanolamine metabolic process"/>
    <property type="evidence" value="ECO:0007669"/>
    <property type="project" value="TreeGrafter"/>
</dbReference>
<dbReference type="Pfam" id="PF03009">
    <property type="entry name" value="GDPD"/>
    <property type="match status" value="1"/>
</dbReference>
<gene>
    <name evidence="3" type="ORF">CKA38_09145</name>
</gene>
<dbReference type="EMBL" id="CP023004">
    <property type="protein sequence ID" value="AWI10614.1"/>
    <property type="molecule type" value="Genomic_DNA"/>
</dbReference>
<proteinExistence type="predicted"/>
<dbReference type="OrthoDB" id="384721at2"/>
<dbReference type="KEGG" id="elut:CKA38_09145"/>
<dbReference type="GO" id="GO:0006580">
    <property type="term" value="P:ethanolamine metabolic process"/>
    <property type="evidence" value="ECO:0007669"/>
    <property type="project" value="TreeGrafter"/>
</dbReference>
<evidence type="ECO:0000313" key="3">
    <source>
        <dbReference type="EMBL" id="AWI10614.1"/>
    </source>
</evidence>
<evidence type="ECO:0000313" key="4">
    <source>
        <dbReference type="Proteomes" id="UP000244896"/>
    </source>
</evidence>